<reference evidence="2" key="2">
    <citation type="submission" date="2018-05" db="EMBL/GenBank/DDBJ databases">
        <title>Algibacter marinivivus sp. nov., isolated from sample around a algae.</title>
        <authorList>
            <person name="Lu D."/>
        </authorList>
    </citation>
    <scope>NUCLEOTIDE SEQUENCE [LARGE SCALE GENOMIC DNA]</scope>
    <source>
        <strain evidence="2">ZY111</strain>
    </source>
</reference>
<reference evidence="1 2" key="1">
    <citation type="submission" date="2018-05" db="EMBL/GenBank/DDBJ databases">
        <title>Algibacter marinivivus sp. nov., isolated from sample around a algae.</title>
        <authorList>
            <person name="Zhong X."/>
        </authorList>
    </citation>
    <scope>NUCLEOTIDE SEQUENCE [LARGE SCALE GENOMIC DNA]</scope>
    <source>
        <strain evidence="1 2">ZY111</strain>
    </source>
</reference>
<dbReference type="OrthoDB" id="1454474at2"/>
<evidence type="ECO:0000313" key="2">
    <source>
        <dbReference type="Proteomes" id="UP000245375"/>
    </source>
</evidence>
<dbReference type="EMBL" id="QFRI01000004">
    <property type="protein sequence ID" value="PWH81649.1"/>
    <property type="molecule type" value="Genomic_DNA"/>
</dbReference>
<accession>A0A2U2X1L0</accession>
<evidence type="ECO:0000313" key="1">
    <source>
        <dbReference type="EMBL" id="PWH81649.1"/>
    </source>
</evidence>
<sequence length="114" mass="12830">MVSITHNGYVYEMLRVCVRGFSEGKSEANKRATNFGLGKTSNFLYTLLWLVFYISLNPIRLKNPTNVNAVSKIFNFRSSFGENQAATINSCFVKTKLIILNNVKMITSPINVLS</sequence>
<gene>
    <name evidence="1" type="ORF">DIS18_13275</name>
</gene>
<name>A0A2U2X1L0_9FLAO</name>
<dbReference type="AlphaFoldDB" id="A0A2U2X1L0"/>
<comment type="caution">
    <text evidence="1">The sequence shown here is derived from an EMBL/GenBank/DDBJ whole genome shotgun (WGS) entry which is preliminary data.</text>
</comment>
<keyword evidence="2" id="KW-1185">Reference proteome</keyword>
<protein>
    <submittedName>
        <fullName evidence="1">Uncharacterized protein</fullName>
    </submittedName>
</protein>
<proteinExistence type="predicted"/>
<organism evidence="1 2">
    <name type="scientific">Algibacter marinivivus</name>
    <dbReference type="NCBI Taxonomy" id="2100723"/>
    <lineage>
        <taxon>Bacteria</taxon>
        <taxon>Pseudomonadati</taxon>
        <taxon>Bacteroidota</taxon>
        <taxon>Flavobacteriia</taxon>
        <taxon>Flavobacteriales</taxon>
        <taxon>Flavobacteriaceae</taxon>
        <taxon>Algibacter</taxon>
    </lineage>
</organism>
<reference evidence="2" key="3">
    <citation type="submission" date="2018-05" db="EMBL/GenBank/DDBJ databases">
        <authorList>
            <person name="Lu D."/>
        </authorList>
    </citation>
    <scope>NUCLEOTIDE SEQUENCE [LARGE SCALE GENOMIC DNA]</scope>
    <source>
        <strain evidence="2">ZY111</strain>
    </source>
</reference>
<dbReference type="Proteomes" id="UP000245375">
    <property type="component" value="Unassembled WGS sequence"/>
</dbReference>